<reference evidence="1 2" key="1">
    <citation type="journal article" date="2019" name="Nat. Ecol. Evol.">
        <title>Megaphylogeny resolves global patterns of mushroom evolution.</title>
        <authorList>
            <person name="Varga T."/>
            <person name="Krizsan K."/>
            <person name="Foldi C."/>
            <person name="Dima B."/>
            <person name="Sanchez-Garcia M."/>
            <person name="Sanchez-Ramirez S."/>
            <person name="Szollosi G.J."/>
            <person name="Szarkandi J.G."/>
            <person name="Papp V."/>
            <person name="Albert L."/>
            <person name="Andreopoulos W."/>
            <person name="Angelini C."/>
            <person name="Antonin V."/>
            <person name="Barry K.W."/>
            <person name="Bougher N.L."/>
            <person name="Buchanan P."/>
            <person name="Buyck B."/>
            <person name="Bense V."/>
            <person name="Catcheside P."/>
            <person name="Chovatia M."/>
            <person name="Cooper J."/>
            <person name="Damon W."/>
            <person name="Desjardin D."/>
            <person name="Finy P."/>
            <person name="Geml J."/>
            <person name="Haridas S."/>
            <person name="Hughes K."/>
            <person name="Justo A."/>
            <person name="Karasinski D."/>
            <person name="Kautmanova I."/>
            <person name="Kiss B."/>
            <person name="Kocsube S."/>
            <person name="Kotiranta H."/>
            <person name="LaButti K.M."/>
            <person name="Lechner B.E."/>
            <person name="Liimatainen K."/>
            <person name="Lipzen A."/>
            <person name="Lukacs Z."/>
            <person name="Mihaltcheva S."/>
            <person name="Morgado L.N."/>
            <person name="Niskanen T."/>
            <person name="Noordeloos M.E."/>
            <person name="Ohm R.A."/>
            <person name="Ortiz-Santana B."/>
            <person name="Ovrebo C."/>
            <person name="Racz N."/>
            <person name="Riley R."/>
            <person name="Savchenko A."/>
            <person name="Shiryaev A."/>
            <person name="Soop K."/>
            <person name="Spirin V."/>
            <person name="Szebenyi C."/>
            <person name="Tomsovsky M."/>
            <person name="Tulloss R.E."/>
            <person name="Uehling J."/>
            <person name="Grigoriev I.V."/>
            <person name="Vagvolgyi C."/>
            <person name="Papp T."/>
            <person name="Martin F.M."/>
            <person name="Miettinen O."/>
            <person name="Hibbett D.S."/>
            <person name="Nagy L.G."/>
        </authorList>
    </citation>
    <scope>NUCLEOTIDE SEQUENCE [LARGE SCALE GENOMIC DNA]</scope>
    <source>
        <strain evidence="1 2">NL-1719</strain>
    </source>
</reference>
<organism evidence="1 2">
    <name type="scientific">Pluteus cervinus</name>
    <dbReference type="NCBI Taxonomy" id="181527"/>
    <lineage>
        <taxon>Eukaryota</taxon>
        <taxon>Fungi</taxon>
        <taxon>Dikarya</taxon>
        <taxon>Basidiomycota</taxon>
        <taxon>Agaricomycotina</taxon>
        <taxon>Agaricomycetes</taxon>
        <taxon>Agaricomycetidae</taxon>
        <taxon>Agaricales</taxon>
        <taxon>Pluteineae</taxon>
        <taxon>Pluteaceae</taxon>
        <taxon>Pluteus</taxon>
    </lineage>
</organism>
<protein>
    <submittedName>
        <fullName evidence="1">Erg28-like protein</fullName>
    </submittedName>
</protein>
<accession>A0ACD3B4M2</accession>
<dbReference type="Proteomes" id="UP000308600">
    <property type="component" value="Unassembled WGS sequence"/>
</dbReference>
<dbReference type="EMBL" id="ML208280">
    <property type="protein sequence ID" value="TFK72924.1"/>
    <property type="molecule type" value="Genomic_DNA"/>
</dbReference>
<evidence type="ECO:0000313" key="1">
    <source>
        <dbReference type="EMBL" id="TFK72924.1"/>
    </source>
</evidence>
<proteinExistence type="predicted"/>
<name>A0ACD3B4M2_9AGAR</name>
<gene>
    <name evidence="1" type="ORF">BDN72DRAFT_894367</name>
</gene>
<keyword evidence="2" id="KW-1185">Reference proteome</keyword>
<sequence>MDSILPGGAGLLPKWQLFVSATAVFNFVQNLVTLDLTRRVYNNVPPSSVTALQARTFGIWTLTSAVVRFYAAYNIENPAIYQMAFITYLIAFGHFGTELFVFRTARINPGVLSPVIVSSITLAWMYSQWDFYVRS</sequence>
<evidence type="ECO:0000313" key="2">
    <source>
        <dbReference type="Proteomes" id="UP000308600"/>
    </source>
</evidence>